<keyword evidence="5 11" id="KW-0378">Hydrolase</keyword>
<dbReference type="PRINTS" id="PR00085">
    <property type="entry name" value="THFDHDRGNASE"/>
</dbReference>
<comment type="catalytic activity">
    <reaction evidence="11">
        <text>(6R)-5,10-methylene-5,6,7,8-tetrahydrofolate + NADP(+) = (6R)-5,10-methenyltetrahydrofolate + NADPH</text>
        <dbReference type="Rhea" id="RHEA:22812"/>
        <dbReference type="ChEBI" id="CHEBI:15636"/>
        <dbReference type="ChEBI" id="CHEBI:57455"/>
        <dbReference type="ChEBI" id="CHEBI:57783"/>
        <dbReference type="ChEBI" id="CHEBI:58349"/>
        <dbReference type="EC" id="1.5.1.5"/>
    </reaction>
</comment>
<evidence type="ECO:0000256" key="3">
    <source>
        <dbReference type="ARBA" id="ARBA00022605"/>
    </source>
</evidence>
<evidence type="ECO:0000256" key="1">
    <source>
        <dbReference type="ARBA" id="ARBA00004777"/>
    </source>
</evidence>
<dbReference type="EMBL" id="BQXO01000001">
    <property type="protein sequence ID" value="GKT04875.1"/>
    <property type="molecule type" value="Genomic_DNA"/>
</dbReference>
<keyword evidence="6 11" id="KW-0521">NADP</keyword>
<evidence type="ECO:0000256" key="2">
    <source>
        <dbReference type="ARBA" id="ARBA00022563"/>
    </source>
</evidence>
<keyword evidence="15" id="KW-1185">Reference proteome</keyword>
<comment type="catalytic activity">
    <reaction evidence="11">
        <text>(6R)-5,10-methenyltetrahydrofolate + H2O = (6R)-10-formyltetrahydrofolate + H(+)</text>
        <dbReference type="Rhea" id="RHEA:23700"/>
        <dbReference type="ChEBI" id="CHEBI:15377"/>
        <dbReference type="ChEBI" id="CHEBI:15378"/>
        <dbReference type="ChEBI" id="CHEBI:57455"/>
        <dbReference type="ChEBI" id="CHEBI:195366"/>
        <dbReference type="EC" id="3.5.4.9"/>
    </reaction>
</comment>
<dbReference type="EC" id="1.5.1.5" evidence="11"/>
<dbReference type="RefSeq" id="WP_407882135.1">
    <property type="nucleotide sequence ID" value="NZ_BQXO01000001.1"/>
</dbReference>
<reference evidence="14 15" key="1">
    <citation type="submission" date="2022-03" db="EMBL/GenBank/DDBJ databases">
        <title>Draft genome sequence of Furfurilactobacillus curtus JCM 31185.</title>
        <authorList>
            <person name="Suzuki S."/>
            <person name="Endo A."/>
            <person name="Kajikawa A."/>
        </authorList>
    </citation>
    <scope>NUCLEOTIDE SEQUENCE [LARGE SCALE GENOMIC DNA]</scope>
    <source>
        <strain evidence="14 15">JCM 31185</strain>
    </source>
</reference>
<dbReference type="PROSITE" id="PS00767">
    <property type="entry name" value="THF_DHG_CYH_2"/>
    <property type="match status" value="1"/>
</dbReference>
<dbReference type="InterPro" id="IPR020630">
    <property type="entry name" value="THF_DH/CycHdrlase_cat_dom"/>
</dbReference>
<dbReference type="InterPro" id="IPR000672">
    <property type="entry name" value="THF_DH/CycHdrlase"/>
</dbReference>
<proteinExistence type="inferred from homology"/>
<feature type="domain" description="Tetrahydrofolate dehydrogenase/cyclohydrolase NAD(P)-binding" evidence="13">
    <location>
        <begin position="141"/>
        <end position="282"/>
    </location>
</feature>
<dbReference type="Proteomes" id="UP001628078">
    <property type="component" value="Unassembled WGS sequence"/>
</dbReference>
<dbReference type="SUPFAM" id="SSF51735">
    <property type="entry name" value="NAD(P)-binding Rossmann-fold domains"/>
    <property type="match status" value="1"/>
</dbReference>
<evidence type="ECO:0000313" key="14">
    <source>
        <dbReference type="EMBL" id="GKT04875.1"/>
    </source>
</evidence>
<evidence type="ECO:0000259" key="12">
    <source>
        <dbReference type="Pfam" id="PF00763"/>
    </source>
</evidence>
<dbReference type="PANTHER" id="PTHR48099:SF5">
    <property type="entry name" value="C-1-TETRAHYDROFOLATE SYNTHASE, CYTOPLASMIC"/>
    <property type="match status" value="1"/>
</dbReference>
<evidence type="ECO:0000256" key="7">
    <source>
        <dbReference type="ARBA" id="ARBA00023002"/>
    </source>
</evidence>
<comment type="subunit">
    <text evidence="11">Homodimer.</text>
</comment>
<evidence type="ECO:0000256" key="5">
    <source>
        <dbReference type="ARBA" id="ARBA00022801"/>
    </source>
</evidence>
<dbReference type="Pfam" id="PF02882">
    <property type="entry name" value="THF_DHG_CYH_C"/>
    <property type="match status" value="1"/>
</dbReference>
<evidence type="ECO:0000256" key="4">
    <source>
        <dbReference type="ARBA" id="ARBA00022755"/>
    </source>
</evidence>
<dbReference type="Gene3D" id="3.40.50.720">
    <property type="entry name" value="NAD(P)-binding Rossmann-like Domain"/>
    <property type="match status" value="1"/>
</dbReference>
<keyword evidence="4 11" id="KW-0658">Purine biosynthesis</keyword>
<keyword evidence="7 11" id="KW-0560">Oxidoreductase</keyword>
<evidence type="ECO:0000259" key="13">
    <source>
        <dbReference type="Pfam" id="PF02882"/>
    </source>
</evidence>
<dbReference type="Pfam" id="PF00763">
    <property type="entry name" value="THF_DHG_CYH"/>
    <property type="match status" value="1"/>
</dbReference>
<feature type="binding site" evidence="11">
    <location>
        <begin position="167"/>
        <end position="169"/>
    </location>
    <ligand>
        <name>NADP(+)</name>
        <dbReference type="ChEBI" id="CHEBI:58349"/>
    </ligand>
</feature>
<feature type="domain" description="Tetrahydrofolate dehydrogenase/cyclohydrolase catalytic" evidence="12">
    <location>
        <begin position="6"/>
        <end position="120"/>
    </location>
</feature>
<dbReference type="SUPFAM" id="SSF53223">
    <property type="entry name" value="Aminoacid dehydrogenase-like, N-terminal domain"/>
    <property type="match status" value="1"/>
</dbReference>
<comment type="function">
    <text evidence="11">Catalyzes the oxidation of 5,10-methylenetetrahydrofolate to 5,10-methenyltetrahydrofolate and then the hydrolysis of 5,10-methenyltetrahydrofolate to 10-formyltetrahydrofolate.</text>
</comment>
<evidence type="ECO:0000256" key="9">
    <source>
        <dbReference type="ARBA" id="ARBA00023167"/>
    </source>
</evidence>
<comment type="similarity">
    <text evidence="11">Belongs to the tetrahydrofolate dehydrogenase/cyclohydrolase family.</text>
</comment>
<dbReference type="InterPro" id="IPR036291">
    <property type="entry name" value="NAD(P)-bd_dom_sf"/>
</dbReference>
<keyword evidence="10 11" id="KW-0511">Multifunctional enzyme</keyword>
<protein>
    <recommendedName>
        <fullName evidence="11">Bifunctional protein FolD</fullName>
    </recommendedName>
    <domain>
        <recommendedName>
            <fullName evidence="11">Methylenetetrahydrofolate dehydrogenase</fullName>
            <ecNumber evidence="11">1.5.1.5</ecNumber>
        </recommendedName>
    </domain>
    <domain>
        <recommendedName>
            <fullName evidence="11">Methenyltetrahydrofolate cyclohydrolase</fullName>
            <ecNumber evidence="11">3.5.4.9</ecNumber>
        </recommendedName>
    </domain>
</protein>
<evidence type="ECO:0000256" key="10">
    <source>
        <dbReference type="ARBA" id="ARBA00023268"/>
    </source>
</evidence>
<keyword evidence="9 11" id="KW-0486">Methionine biosynthesis</keyword>
<dbReference type="CDD" id="cd01080">
    <property type="entry name" value="NAD_bind_m-THF_DH_Cyclohyd"/>
    <property type="match status" value="1"/>
</dbReference>
<evidence type="ECO:0000256" key="11">
    <source>
        <dbReference type="HAMAP-Rule" id="MF_01576"/>
    </source>
</evidence>
<comment type="caution">
    <text evidence="11">Lacks conserved residue(s) required for the propagation of feature annotation.</text>
</comment>
<evidence type="ECO:0000256" key="6">
    <source>
        <dbReference type="ARBA" id="ARBA00022857"/>
    </source>
</evidence>
<sequence>MTAKLIDGRAIAKRLNETTAKQSLALTSQGVIPGLAVIMVGDDPASAIYVRNKERQAGKLQFNSVVKKLPTTTTQTELLALVARYNQDPEIHAILVQSPLPDHLDEEEVVQAINPVKDVDGLHPINLGRLFGNVGLHYPVACTPKGIMTMLHDQKINISGQHVLMIGRSRLVGKPMVALLNNENATVTLAHRHTGADELTALSKMADIVIVAVGQPNIVTANMVKPGATIIDVGMNRKADGKLTGDVADTAIEVAGYITPVPGGVGPMTIATLMQQTVQLAAWQNGLEV</sequence>
<evidence type="ECO:0000313" key="15">
    <source>
        <dbReference type="Proteomes" id="UP001628078"/>
    </source>
</evidence>
<dbReference type="HAMAP" id="MF_01576">
    <property type="entry name" value="THF_DHG_CYH"/>
    <property type="match status" value="1"/>
</dbReference>
<dbReference type="InterPro" id="IPR020867">
    <property type="entry name" value="THF_DH/CycHdrlase_CS"/>
</dbReference>
<organism evidence="14 15">
    <name type="scientific">Furfurilactobacillus curtus</name>
    <dbReference type="NCBI Taxonomy" id="1746200"/>
    <lineage>
        <taxon>Bacteria</taxon>
        <taxon>Bacillati</taxon>
        <taxon>Bacillota</taxon>
        <taxon>Bacilli</taxon>
        <taxon>Lactobacillales</taxon>
        <taxon>Lactobacillaceae</taxon>
        <taxon>Furfurilactobacillus</taxon>
    </lineage>
</organism>
<name>A0ABQ5JLR8_9LACO</name>
<comment type="pathway">
    <text evidence="1 11">One-carbon metabolism; tetrahydrofolate interconversion.</text>
</comment>
<keyword evidence="3 11" id="KW-0028">Amino-acid biosynthesis</keyword>
<comment type="caution">
    <text evidence="14">The sequence shown here is derived from an EMBL/GenBank/DDBJ whole genome shotgun (WGS) entry which is preliminary data.</text>
</comment>
<keyword evidence="8 11" id="KW-0368">Histidine biosynthesis</keyword>
<dbReference type="InterPro" id="IPR020631">
    <property type="entry name" value="THF_DH/CycHdrlase_NAD-bd_dom"/>
</dbReference>
<dbReference type="PANTHER" id="PTHR48099">
    <property type="entry name" value="C-1-TETRAHYDROFOLATE SYNTHASE, CYTOPLASMIC-RELATED"/>
    <property type="match status" value="1"/>
</dbReference>
<dbReference type="EC" id="3.5.4.9" evidence="11"/>
<evidence type="ECO:0000256" key="8">
    <source>
        <dbReference type="ARBA" id="ARBA00023102"/>
    </source>
</evidence>
<dbReference type="InterPro" id="IPR046346">
    <property type="entry name" value="Aminoacid_DH-like_N_sf"/>
</dbReference>
<keyword evidence="2 11" id="KW-0554">One-carbon metabolism</keyword>
<dbReference type="Gene3D" id="3.40.50.10860">
    <property type="entry name" value="Leucine Dehydrogenase, chain A, domain 1"/>
    <property type="match status" value="1"/>
</dbReference>
<accession>A0ABQ5JLR8</accession>
<gene>
    <name evidence="11 14" type="primary">folD</name>
    <name evidence="14" type="ORF">JCM31185_01640</name>
</gene>